<evidence type="ECO:0000256" key="1">
    <source>
        <dbReference type="ARBA" id="ARBA00004123"/>
    </source>
</evidence>
<feature type="compositionally biased region" description="Polar residues" evidence="12">
    <location>
        <begin position="25"/>
        <end position="56"/>
    </location>
</feature>
<evidence type="ECO:0000256" key="9">
    <source>
        <dbReference type="ARBA" id="ARBA00038089"/>
    </source>
</evidence>
<feature type="domain" description="C2H2-type" evidence="13">
    <location>
        <begin position="331"/>
        <end position="358"/>
    </location>
</feature>
<evidence type="ECO:0000256" key="7">
    <source>
        <dbReference type="ARBA" id="ARBA00023163"/>
    </source>
</evidence>
<dbReference type="PROSITE" id="PS50157">
    <property type="entry name" value="ZINC_FINGER_C2H2_2"/>
    <property type="match status" value="2"/>
</dbReference>
<feature type="compositionally biased region" description="Polar residues" evidence="12">
    <location>
        <begin position="84"/>
        <end position="93"/>
    </location>
</feature>
<evidence type="ECO:0000313" key="15">
    <source>
        <dbReference type="Proteomes" id="UP000095085"/>
    </source>
</evidence>
<dbReference type="PANTHER" id="PTHR24399">
    <property type="entry name" value="ZINC FINGER AND BTB DOMAIN-CONTAINING"/>
    <property type="match status" value="1"/>
</dbReference>
<dbReference type="SMART" id="SM00355">
    <property type="entry name" value="ZnF_C2H2"/>
    <property type="match status" value="2"/>
</dbReference>
<evidence type="ECO:0000256" key="2">
    <source>
        <dbReference type="ARBA" id="ARBA00022723"/>
    </source>
</evidence>
<reference evidence="15" key="1">
    <citation type="submission" date="2016-05" db="EMBL/GenBank/DDBJ databases">
        <title>Comparative genomics of biotechnologically important yeasts.</title>
        <authorList>
            <consortium name="DOE Joint Genome Institute"/>
            <person name="Riley R."/>
            <person name="Haridas S."/>
            <person name="Wolfe K.H."/>
            <person name="Lopes M.R."/>
            <person name="Hittinger C.T."/>
            <person name="Goker M."/>
            <person name="Salamov A."/>
            <person name="Wisecaver J."/>
            <person name="Long T.M."/>
            <person name="Aerts A.L."/>
            <person name="Barry K."/>
            <person name="Choi C."/>
            <person name="Clum A."/>
            <person name="Coughlan A.Y."/>
            <person name="Deshpande S."/>
            <person name="Douglass A.P."/>
            <person name="Hanson S.J."/>
            <person name="Klenk H.-P."/>
            <person name="Labutti K."/>
            <person name="Lapidus A."/>
            <person name="Lindquist E."/>
            <person name="Lipzen A."/>
            <person name="Meier-Kolthoff J.P."/>
            <person name="Ohm R.A."/>
            <person name="Otillar R.P."/>
            <person name="Pangilinan J."/>
            <person name="Peng Y."/>
            <person name="Rokas A."/>
            <person name="Rosa C.A."/>
            <person name="Scheuner C."/>
            <person name="Sibirny A.A."/>
            <person name="Slot J.C."/>
            <person name="Stielow J.B."/>
            <person name="Sun H."/>
            <person name="Kurtzman C.P."/>
            <person name="Blackwell M."/>
            <person name="Grigoriev I.V."/>
            <person name="Jeffries T.W."/>
        </authorList>
    </citation>
    <scope>NUCLEOTIDE SEQUENCE [LARGE SCALE GENOMIC DNA]</scope>
    <source>
        <strain evidence="15">NRRL Y-1933</strain>
    </source>
</reference>
<dbReference type="SUPFAM" id="SSF57667">
    <property type="entry name" value="beta-beta-alpha zinc fingers"/>
    <property type="match status" value="1"/>
</dbReference>
<dbReference type="InterPro" id="IPR036236">
    <property type="entry name" value="Znf_C2H2_sf"/>
</dbReference>
<evidence type="ECO:0000256" key="8">
    <source>
        <dbReference type="ARBA" id="ARBA00023242"/>
    </source>
</evidence>
<feature type="compositionally biased region" description="Acidic residues" evidence="12">
    <location>
        <begin position="385"/>
        <end position="401"/>
    </location>
</feature>
<feature type="region of interest" description="Disordered" evidence="12">
    <location>
        <begin position="375"/>
        <end position="412"/>
    </location>
</feature>
<evidence type="ECO:0000256" key="11">
    <source>
        <dbReference type="PROSITE-ProRule" id="PRU00042"/>
    </source>
</evidence>
<dbReference type="GO" id="GO:0001227">
    <property type="term" value="F:DNA-binding transcription repressor activity, RNA polymerase II-specific"/>
    <property type="evidence" value="ECO:0007669"/>
    <property type="project" value="TreeGrafter"/>
</dbReference>
<gene>
    <name evidence="14" type="ORF">HYPBUDRAFT_153811</name>
</gene>
<feature type="region of interest" description="Disordered" evidence="12">
    <location>
        <begin position="1"/>
        <end position="93"/>
    </location>
</feature>
<evidence type="ECO:0000256" key="5">
    <source>
        <dbReference type="ARBA" id="ARBA00022833"/>
    </source>
</evidence>
<accession>A0A1E4RE56</accession>
<dbReference type="PROSITE" id="PS00028">
    <property type="entry name" value="ZINC_FINGER_C2H2_1"/>
    <property type="match status" value="1"/>
</dbReference>
<keyword evidence="4 11" id="KW-0863">Zinc-finger</keyword>
<feature type="domain" description="C2H2-type" evidence="13">
    <location>
        <begin position="303"/>
        <end position="330"/>
    </location>
</feature>
<dbReference type="GO" id="GO:0005654">
    <property type="term" value="C:nucleoplasm"/>
    <property type="evidence" value="ECO:0007669"/>
    <property type="project" value="TreeGrafter"/>
</dbReference>
<feature type="compositionally biased region" description="Polar residues" evidence="12">
    <location>
        <begin position="402"/>
        <end position="412"/>
    </location>
</feature>
<dbReference type="GeneID" id="30996292"/>
<dbReference type="Proteomes" id="UP000095085">
    <property type="component" value="Unassembled WGS sequence"/>
</dbReference>
<dbReference type="OrthoDB" id="8922241at2759"/>
<dbReference type="AlphaFoldDB" id="A0A1E4RE56"/>
<dbReference type="FunFam" id="3.30.160.60:FF:000100">
    <property type="entry name" value="Zinc finger 45-like"/>
    <property type="match status" value="1"/>
</dbReference>
<evidence type="ECO:0000259" key="13">
    <source>
        <dbReference type="PROSITE" id="PS50157"/>
    </source>
</evidence>
<dbReference type="GO" id="GO:0000978">
    <property type="term" value="F:RNA polymerase II cis-regulatory region sequence-specific DNA binding"/>
    <property type="evidence" value="ECO:0007669"/>
    <property type="project" value="TreeGrafter"/>
</dbReference>
<keyword evidence="6" id="KW-0805">Transcription regulation</keyword>
<evidence type="ECO:0000256" key="4">
    <source>
        <dbReference type="ARBA" id="ARBA00022771"/>
    </source>
</evidence>
<protein>
    <recommendedName>
        <fullName evidence="10">pH-response transcription factor pacC/RIM101</fullName>
    </recommendedName>
</protein>
<dbReference type="RefSeq" id="XP_020074626.1">
    <property type="nucleotide sequence ID" value="XM_020221743.1"/>
</dbReference>
<proteinExistence type="inferred from homology"/>
<dbReference type="GO" id="GO:0008270">
    <property type="term" value="F:zinc ion binding"/>
    <property type="evidence" value="ECO:0007669"/>
    <property type="project" value="UniProtKB-KW"/>
</dbReference>
<dbReference type="STRING" id="984485.A0A1E4RE56"/>
<name>A0A1E4RE56_9ASCO</name>
<keyword evidence="15" id="KW-1185">Reference proteome</keyword>
<keyword evidence="8" id="KW-0539">Nucleus</keyword>
<dbReference type="Gene3D" id="3.30.160.60">
    <property type="entry name" value="Classic Zinc Finger"/>
    <property type="match status" value="1"/>
</dbReference>
<keyword evidence="2" id="KW-0479">Metal-binding</keyword>
<dbReference type="Pfam" id="PF00096">
    <property type="entry name" value="zf-C2H2"/>
    <property type="match status" value="2"/>
</dbReference>
<keyword evidence="5" id="KW-0862">Zinc</keyword>
<comment type="similarity">
    <text evidence="9">Belongs to the pacC/RIM101 family.</text>
</comment>
<evidence type="ECO:0000256" key="3">
    <source>
        <dbReference type="ARBA" id="ARBA00022737"/>
    </source>
</evidence>
<evidence type="ECO:0000256" key="6">
    <source>
        <dbReference type="ARBA" id="ARBA00023015"/>
    </source>
</evidence>
<keyword evidence="3" id="KW-0677">Repeat</keyword>
<evidence type="ECO:0000256" key="12">
    <source>
        <dbReference type="SAM" id="MobiDB-lite"/>
    </source>
</evidence>
<evidence type="ECO:0000313" key="14">
    <source>
        <dbReference type="EMBL" id="ODV65559.1"/>
    </source>
</evidence>
<feature type="compositionally biased region" description="Polar residues" evidence="12">
    <location>
        <begin position="1"/>
        <end position="10"/>
    </location>
</feature>
<dbReference type="InterPro" id="IPR013087">
    <property type="entry name" value="Znf_C2H2_type"/>
</dbReference>
<dbReference type="EMBL" id="KV454544">
    <property type="protein sequence ID" value="ODV65559.1"/>
    <property type="molecule type" value="Genomic_DNA"/>
</dbReference>
<feature type="region of interest" description="Disordered" evidence="12">
    <location>
        <begin position="272"/>
        <end position="296"/>
    </location>
</feature>
<keyword evidence="7" id="KW-0804">Transcription</keyword>
<comment type="subcellular location">
    <subcellularLocation>
        <location evidence="1">Nucleus</location>
    </subcellularLocation>
</comment>
<evidence type="ECO:0000256" key="10">
    <source>
        <dbReference type="ARBA" id="ARBA00039490"/>
    </source>
</evidence>
<sequence length="412" mass="46995">MEKDQPQFNPLDQLAYNKNRRKSSKQSNDNPNPVLPSQNNNPTTKPLLRSQSSRTGMSYPVLPLQPNTRNTRSPSRKRALEGSSPLTPNNQSLNFLLSSHSPSIEQNISYTRNYQHEQIPNPASSKFTAQSPPALTSGYKYDNTSDDDARFLRLAREALVATASGVSKNKDENLAGEDLLIDPTIQDLLQRLQYAASPHGNPIKKSDEIKANSNGQLMIQNFYDQFPNLSNDIFMNEENKVNHPSNRENTGWNFLVGEPLQLKSDDQIVKERARKNSIDKEPTKKTKIPEKEEKKPLDSSRKFLCEKCSMSFRRSSDLKRHEKQHLSIPPNICELCGKGFARKDALKRHMSTLTCKRNADRKLYINNLNYLKESRENGSQIDLKNDDEEDDDLDDDDDDDPNQFSSSKNWQL</sequence>
<organism evidence="14 15">
    <name type="scientific">Hyphopichia burtonii NRRL Y-1933</name>
    <dbReference type="NCBI Taxonomy" id="984485"/>
    <lineage>
        <taxon>Eukaryota</taxon>
        <taxon>Fungi</taxon>
        <taxon>Dikarya</taxon>
        <taxon>Ascomycota</taxon>
        <taxon>Saccharomycotina</taxon>
        <taxon>Pichiomycetes</taxon>
        <taxon>Debaryomycetaceae</taxon>
        <taxon>Hyphopichia</taxon>
    </lineage>
</organism>
<dbReference type="PANTHER" id="PTHR24399:SF70">
    <property type="entry name" value="C2H2-TYPE DOMAIN-CONTAINING PROTEIN"/>
    <property type="match status" value="1"/>
</dbReference>